<feature type="domain" description="Cathepsin propeptide inhibitor" evidence="1">
    <location>
        <begin position="67"/>
        <end position="127"/>
    </location>
</feature>
<evidence type="ECO:0000259" key="1">
    <source>
        <dbReference type="SMART" id="SM00848"/>
    </source>
</evidence>
<accession>A0A9D4CWT0</accession>
<gene>
    <name evidence="2" type="ORF">DPMN_040855</name>
</gene>
<keyword evidence="3" id="KW-1185">Reference proteome</keyword>
<dbReference type="SMART" id="SM00848">
    <property type="entry name" value="Inhibitor_I29"/>
    <property type="match status" value="1"/>
</dbReference>
<dbReference type="EMBL" id="JAIWYP010000011">
    <property type="protein sequence ID" value="KAH3734415.1"/>
    <property type="molecule type" value="Genomic_DNA"/>
</dbReference>
<dbReference type="InterPro" id="IPR038765">
    <property type="entry name" value="Papain-like_cys_pep_sf"/>
</dbReference>
<sequence>MGALLLFALETPARFNSTDSTKRKMLLSVLTLSLSVLFARFTPTLTSYGDAIQIGFYNMSHTTETLFQMFKDTHERKYESLSEEEKRRKIFADNIRYINKHNAKYVSKESTYYLGINQFTDMAYEEFAKQFANLQNENIWTGNASIFLLP</sequence>
<dbReference type="SUPFAM" id="SSF54001">
    <property type="entry name" value="Cysteine proteinases"/>
    <property type="match status" value="1"/>
</dbReference>
<proteinExistence type="predicted"/>
<evidence type="ECO:0000313" key="3">
    <source>
        <dbReference type="Proteomes" id="UP000828390"/>
    </source>
</evidence>
<dbReference type="Gene3D" id="1.10.287.2250">
    <property type="match status" value="1"/>
</dbReference>
<dbReference type="Proteomes" id="UP000828390">
    <property type="component" value="Unassembled WGS sequence"/>
</dbReference>
<dbReference type="InterPro" id="IPR013201">
    <property type="entry name" value="Prot_inhib_I29"/>
</dbReference>
<reference evidence="2" key="1">
    <citation type="journal article" date="2019" name="bioRxiv">
        <title>The Genome of the Zebra Mussel, Dreissena polymorpha: A Resource for Invasive Species Research.</title>
        <authorList>
            <person name="McCartney M.A."/>
            <person name="Auch B."/>
            <person name="Kono T."/>
            <person name="Mallez S."/>
            <person name="Zhang Y."/>
            <person name="Obille A."/>
            <person name="Becker A."/>
            <person name="Abrahante J.E."/>
            <person name="Garbe J."/>
            <person name="Badalamenti J.P."/>
            <person name="Herman A."/>
            <person name="Mangelson H."/>
            <person name="Liachko I."/>
            <person name="Sullivan S."/>
            <person name="Sone E.D."/>
            <person name="Koren S."/>
            <person name="Silverstein K.A.T."/>
            <person name="Beckman K.B."/>
            <person name="Gohl D.M."/>
        </authorList>
    </citation>
    <scope>NUCLEOTIDE SEQUENCE</scope>
    <source>
        <strain evidence="2">Duluth1</strain>
        <tissue evidence="2">Whole animal</tissue>
    </source>
</reference>
<reference evidence="2" key="2">
    <citation type="submission" date="2020-11" db="EMBL/GenBank/DDBJ databases">
        <authorList>
            <person name="McCartney M.A."/>
            <person name="Auch B."/>
            <person name="Kono T."/>
            <person name="Mallez S."/>
            <person name="Becker A."/>
            <person name="Gohl D.M."/>
            <person name="Silverstein K.A.T."/>
            <person name="Koren S."/>
            <person name="Bechman K.B."/>
            <person name="Herman A."/>
            <person name="Abrahante J.E."/>
            <person name="Garbe J."/>
        </authorList>
    </citation>
    <scope>NUCLEOTIDE SEQUENCE</scope>
    <source>
        <strain evidence="2">Duluth1</strain>
        <tissue evidence="2">Whole animal</tissue>
    </source>
</reference>
<evidence type="ECO:0000313" key="2">
    <source>
        <dbReference type="EMBL" id="KAH3734415.1"/>
    </source>
</evidence>
<organism evidence="2 3">
    <name type="scientific">Dreissena polymorpha</name>
    <name type="common">Zebra mussel</name>
    <name type="synonym">Mytilus polymorpha</name>
    <dbReference type="NCBI Taxonomy" id="45954"/>
    <lineage>
        <taxon>Eukaryota</taxon>
        <taxon>Metazoa</taxon>
        <taxon>Spiralia</taxon>
        <taxon>Lophotrochozoa</taxon>
        <taxon>Mollusca</taxon>
        <taxon>Bivalvia</taxon>
        <taxon>Autobranchia</taxon>
        <taxon>Heteroconchia</taxon>
        <taxon>Euheterodonta</taxon>
        <taxon>Imparidentia</taxon>
        <taxon>Neoheterodontei</taxon>
        <taxon>Myida</taxon>
        <taxon>Dreissenoidea</taxon>
        <taxon>Dreissenidae</taxon>
        <taxon>Dreissena</taxon>
    </lineage>
</organism>
<name>A0A9D4CWT0_DREPO</name>
<dbReference type="Pfam" id="PF08246">
    <property type="entry name" value="Inhibitor_I29"/>
    <property type="match status" value="1"/>
</dbReference>
<dbReference type="AlphaFoldDB" id="A0A9D4CWT0"/>
<protein>
    <recommendedName>
        <fullName evidence="1">Cathepsin propeptide inhibitor domain-containing protein</fullName>
    </recommendedName>
</protein>
<comment type="caution">
    <text evidence="2">The sequence shown here is derived from an EMBL/GenBank/DDBJ whole genome shotgun (WGS) entry which is preliminary data.</text>
</comment>